<dbReference type="Proteomes" id="UP001140453">
    <property type="component" value="Unassembled WGS sequence"/>
</dbReference>
<dbReference type="PANTHER" id="PTHR12772">
    <property type="entry name" value="DNA REPLICATION COMPLEX GINS PROTEIN PSF2"/>
    <property type="match status" value="1"/>
</dbReference>
<keyword evidence="13" id="KW-1185">Reference proteome</keyword>
<dbReference type="InterPro" id="IPR036224">
    <property type="entry name" value="GINS_bundle-like_dom_sf"/>
</dbReference>
<dbReference type="Pfam" id="PF05916">
    <property type="entry name" value="Sld5"/>
    <property type="match status" value="1"/>
</dbReference>
<keyword evidence="6 8" id="KW-0539">Nucleus</keyword>
<dbReference type="CDD" id="cd11712">
    <property type="entry name" value="GINS_A_psf2"/>
    <property type="match status" value="1"/>
</dbReference>
<evidence type="ECO:0000313" key="13">
    <source>
        <dbReference type="Proteomes" id="UP001140453"/>
    </source>
</evidence>
<dbReference type="Gene3D" id="3.40.5.50">
    <property type="match status" value="1"/>
</dbReference>
<evidence type="ECO:0000256" key="9">
    <source>
        <dbReference type="SAM" id="MobiDB-lite"/>
    </source>
</evidence>
<evidence type="ECO:0000259" key="10">
    <source>
        <dbReference type="Pfam" id="PF05916"/>
    </source>
</evidence>
<evidence type="ECO:0000256" key="6">
    <source>
        <dbReference type="ARBA" id="ARBA00023242"/>
    </source>
</evidence>
<dbReference type="GO" id="GO:0000727">
    <property type="term" value="P:double-strand break repair via break-induced replication"/>
    <property type="evidence" value="ECO:0007669"/>
    <property type="project" value="TreeGrafter"/>
</dbReference>
<dbReference type="SUPFAM" id="SSF158573">
    <property type="entry name" value="GINS helical bundle-like"/>
    <property type="match status" value="1"/>
</dbReference>
<keyword evidence="5" id="KW-0159">Chromosome partition</keyword>
<reference evidence="12" key="1">
    <citation type="submission" date="2022-10" db="EMBL/GenBank/DDBJ databases">
        <title>Tapping the CABI collections for fungal endophytes: first genome assemblies for Collariella, Neodidymelliopsis, Ascochyta clinopodiicola, Didymella pomorum, Didymosphaeria variabile, Neocosmospora piperis and Neocucurbitaria cava.</title>
        <authorList>
            <person name="Hill R."/>
        </authorList>
    </citation>
    <scope>NUCLEOTIDE SEQUENCE</scope>
    <source>
        <strain evidence="12">IMI 355082</strain>
    </source>
</reference>
<sequence>MAHPLPPGLTPSEVSFICEMEMVTVVPRGRLNSIDLLSGKTPSLKPPQRVQLPLWLALLLKKQRRANIVPPAWLHPLSLTEIIRLETVADPQAFSKPPPPPARADALGFAHRVNTSPLGGADVVLAPPFLPSCIAESPAGYLPYHWFELAEMLLTHAGDDMPASAGEVRGLLRDLVEVRAAKMRSSTTQLESFGGGVINLRGVGAMELAENRGFVLGVVDGVRKLGASAEATRREEDEVDGGGDEDEESDEDMGI</sequence>
<feature type="domain" description="GINS subunit" evidence="10">
    <location>
        <begin position="142"/>
        <end position="224"/>
    </location>
</feature>
<evidence type="ECO:0000256" key="1">
    <source>
        <dbReference type="ARBA" id="ARBA00004123"/>
    </source>
</evidence>
<dbReference type="PIRSF" id="PIRSF028998">
    <property type="entry name" value="GINS_Psf2_subgr"/>
    <property type="match status" value="1"/>
</dbReference>
<dbReference type="InterPro" id="IPR056784">
    <property type="entry name" value="PSF2_N"/>
</dbReference>
<accession>A0A9W9CT16</accession>
<dbReference type="Pfam" id="PF25005">
    <property type="entry name" value="PSF2_N"/>
    <property type="match status" value="1"/>
</dbReference>
<comment type="subunit">
    <text evidence="8">Component of the GINS complex.</text>
</comment>
<evidence type="ECO:0000256" key="5">
    <source>
        <dbReference type="ARBA" id="ARBA00022829"/>
    </source>
</evidence>
<feature type="domain" description="DNA replication complex GINS protein PSF2 N-terminal" evidence="11">
    <location>
        <begin position="10"/>
        <end position="69"/>
    </location>
</feature>
<evidence type="ECO:0000259" key="11">
    <source>
        <dbReference type="Pfam" id="PF25005"/>
    </source>
</evidence>
<comment type="similarity">
    <text evidence="2 8">Belongs to the GINS2/PSF2 family.</text>
</comment>
<dbReference type="Gene3D" id="1.20.58.1020">
    <property type="match status" value="1"/>
</dbReference>
<protein>
    <recommendedName>
        <fullName evidence="3 8">DNA replication complex GINS protein PSF2</fullName>
    </recommendedName>
</protein>
<feature type="compositionally biased region" description="Acidic residues" evidence="9">
    <location>
        <begin position="237"/>
        <end position="255"/>
    </location>
</feature>
<dbReference type="EMBL" id="JAPEVB010000005">
    <property type="protein sequence ID" value="KAJ4387090.1"/>
    <property type="molecule type" value="Genomic_DNA"/>
</dbReference>
<evidence type="ECO:0000256" key="4">
    <source>
        <dbReference type="ARBA" id="ARBA00022705"/>
    </source>
</evidence>
<dbReference type="AlphaFoldDB" id="A0A9W9CT16"/>
<dbReference type="InterPro" id="IPR021151">
    <property type="entry name" value="GINS_A"/>
</dbReference>
<dbReference type="OrthoDB" id="1938138at2759"/>
<proteinExistence type="inferred from homology"/>
<dbReference type="PANTHER" id="PTHR12772:SF0">
    <property type="entry name" value="DNA REPLICATION COMPLEX GINS PROTEIN PSF2"/>
    <property type="match status" value="1"/>
</dbReference>
<dbReference type="GO" id="GO:0000811">
    <property type="term" value="C:GINS complex"/>
    <property type="evidence" value="ECO:0007669"/>
    <property type="project" value="TreeGrafter"/>
</dbReference>
<dbReference type="CDD" id="cd21694">
    <property type="entry name" value="GINS_B_Psf2"/>
    <property type="match status" value="1"/>
</dbReference>
<evidence type="ECO:0000313" key="12">
    <source>
        <dbReference type="EMBL" id="KAJ4387090.1"/>
    </source>
</evidence>
<dbReference type="FunFam" id="1.20.58.1020:FF:000001">
    <property type="entry name" value="DNA replication complex GINS protein PSF2"/>
    <property type="match status" value="1"/>
</dbReference>
<dbReference type="GO" id="GO:0006260">
    <property type="term" value="P:DNA replication"/>
    <property type="evidence" value="ECO:0007669"/>
    <property type="project" value="UniProtKB-KW"/>
</dbReference>
<evidence type="ECO:0000256" key="7">
    <source>
        <dbReference type="ARBA" id="ARBA00025163"/>
    </source>
</evidence>
<dbReference type="FunFam" id="3.40.5.50:FF:000001">
    <property type="entry name" value="DNA replication complex GINS protein PSF2"/>
    <property type="match status" value="1"/>
</dbReference>
<keyword evidence="4 8" id="KW-0235">DNA replication</keyword>
<evidence type="ECO:0000256" key="3">
    <source>
        <dbReference type="ARBA" id="ARBA00015139"/>
    </source>
</evidence>
<dbReference type="SUPFAM" id="SSF160059">
    <property type="entry name" value="PriA/YqbF domain"/>
    <property type="match status" value="1"/>
</dbReference>
<comment type="function">
    <text evidence="7">The GINS complex plays an essential role in the initiation of DNA replication. Has a role in chromosome segregation.</text>
</comment>
<evidence type="ECO:0000256" key="8">
    <source>
        <dbReference type="PIRNR" id="PIRNR028998"/>
    </source>
</evidence>
<comment type="caution">
    <text evidence="12">The sequence shown here is derived from an EMBL/GenBank/DDBJ whole genome shotgun (WGS) entry which is preliminary data.</text>
</comment>
<name>A0A9W9CT16_9PEZI</name>
<gene>
    <name evidence="12" type="primary">PSF2</name>
    <name evidence="12" type="ORF">N0V93_007677</name>
</gene>
<evidence type="ECO:0000256" key="2">
    <source>
        <dbReference type="ARBA" id="ARBA00010565"/>
    </source>
</evidence>
<dbReference type="InterPro" id="IPR007257">
    <property type="entry name" value="GINS_Psf2"/>
</dbReference>
<feature type="region of interest" description="Disordered" evidence="9">
    <location>
        <begin position="227"/>
        <end position="255"/>
    </location>
</feature>
<comment type="subcellular location">
    <subcellularLocation>
        <location evidence="1 8">Nucleus</location>
    </subcellularLocation>
</comment>
<dbReference type="GO" id="GO:0007059">
    <property type="term" value="P:chromosome segregation"/>
    <property type="evidence" value="ECO:0007669"/>
    <property type="project" value="UniProtKB-KW"/>
</dbReference>
<organism evidence="12 13">
    <name type="scientific">Gnomoniopsis smithogilvyi</name>
    <dbReference type="NCBI Taxonomy" id="1191159"/>
    <lineage>
        <taxon>Eukaryota</taxon>
        <taxon>Fungi</taxon>
        <taxon>Dikarya</taxon>
        <taxon>Ascomycota</taxon>
        <taxon>Pezizomycotina</taxon>
        <taxon>Sordariomycetes</taxon>
        <taxon>Sordariomycetidae</taxon>
        <taxon>Diaporthales</taxon>
        <taxon>Gnomoniaceae</taxon>
        <taxon>Gnomoniopsis</taxon>
    </lineage>
</organism>